<evidence type="ECO:0000256" key="2">
    <source>
        <dbReference type="SAM" id="Phobius"/>
    </source>
</evidence>
<evidence type="ECO:0000256" key="1">
    <source>
        <dbReference type="SAM" id="MobiDB-lite"/>
    </source>
</evidence>
<reference evidence="3" key="1">
    <citation type="submission" date="2020-10" db="EMBL/GenBank/DDBJ databases">
        <authorList>
            <person name="Kikuchi T."/>
        </authorList>
    </citation>
    <scope>NUCLEOTIDE SEQUENCE</scope>
    <source>
        <strain evidence="3">NKZ352</strain>
    </source>
</reference>
<evidence type="ECO:0000313" key="3">
    <source>
        <dbReference type="EMBL" id="CAD6197998.1"/>
    </source>
</evidence>
<gene>
    <name evidence="3" type="ORF">CAUJ_LOCUS13905</name>
</gene>
<keyword evidence="2" id="KW-1133">Transmembrane helix</keyword>
<organism evidence="3 4">
    <name type="scientific">Caenorhabditis auriculariae</name>
    <dbReference type="NCBI Taxonomy" id="2777116"/>
    <lineage>
        <taxon>Eukaryota</taxon>
        <taxon>Metazoa</taxon>
        <taxon>Ecdysozoa</taxon>
        <taxon>Nematoda</taxon>
        <taxon>Chromadorea</taxon>
        <taxon>Rhabditida</taxon>
        <taxon>Rhabditina</taxon>
        <taxon>Rhabditomorpha</taxon>
        <taxon>Rhabditoidea</taxon>
        <taxon>Rhabditidae</taxon>
        <taxon>Peloderinae</taxon>
        <taxon>Caenorhabditis</taxon>
    </lineage>
</organism>
<proteinExistence type="predicted"/>
<feature type="compositionally biased region" description="Basic and acidic residues" evidence="1">
    <location>
        <begin position="331"/>
        <end position="351"/>
    </location>
</feature>
<protein>
    <submittedName>
        <fullName evidence="3">Uncharacterized protein</fullName>
    </submittedName>
</protein>
<dbReference type="AlphaFoldDB" id="A0A8S1HNE1"/>
<name>A0A8S1HNE1_9PELO</name>
<keyword evidence="2" id="KW-0812">Transmembrane</keyword>
<dbReference type="EMBL" id="CAJGYM010000112">
    <property type="protein sequence ID" value="CAD6197998.1"/>
    <property type="molecule type" value="Genomic_DNA"/>
</dbReference>
<comment type="caution">
    <text evidence="3">The sequence shown here is derived from an EMBL/GenBank/DDBJ whole genome shotgun (WGS) entry which is preliminary data.</text>
</comment>
<accession>A0A8S1HNE1</accession>
<evidence type="ECO:0000313" key="4">
    <source>
        <dbReference type="Proteomes" id="UP000835052"/>
    </source>
</evidence>
<keyword evidence="4" id="KW-1185">Reference proteome</keyword>
<dbReference type="Proteomes" id="UP000835052">
    <property type="component" value="Unassembled WGS sequence"/>
</dbReference>
<keyword evidence="2" id="KW-0472">Membrane</keyword>
<feature type="transmembrane region" description="Helical" evidence="2">
    <location>
        <begin position="288"/>
        <end position="314"/>
    </location>
</feature>
<feature type="region of interest" description="Disordered" evidence="1">
    <location>
        <begin position="321"/>
        <end position="351"/>
    </location>
</feature>
<sequence length="351" mass="38635">MRQCSHHRTERDVCEFVNVPPRPSILSPQTPYLSLVTFCGRRIDSRHDLPSPCKLTRSLAKPAVNGSYLTINRSIETNRHQTNFDQPLDTLTIMKWNCIEGKIESEAVANGGNAERFFSAEDCCKRPMTAYGDKEAFPIECQSSKCTEEVIYAENARGGGDIHKFLSSVQKSNTITMVGNVTSLSIYDLVEIVHKGPGPAITLQKVDLNRGSFKKLKTIKVDDVSIYCDGTTDLIKIEGKIPQDILEQLHEVENKTLAACKSLTTTQPTVLGAAQGSQNIDAEKDTPLYIACAVIVVLLIVSIVSTIIALKLYFCHKKDRPSASLGASEKGAQKKAETAKETSKETSQEKK</sequence>